<dbReference type="PIRSF" id="PIRSF019345">
    <property type="entry name" value="ScpB"/>
    <property type="match status" value="1"/>
</dbReference>
<evidence type="ECO:0000256" key="5">
    <source>
        <dbReference type="HAMAP-Rule" id="MF_01804"/>
    </source>
</evidence>
<comment type="subunit">
    <text evidence="5">Homodimer. Homodimerization may be required to stabilize the binding of ScpA to the Smc head domains. Component of a cohesin-like complex composed of ScpA, ScpB and the Smc homodimer, in which ScpA and ScpB bind to the head domain of Smc. The presence of the three proteins is required for the association of the complex with DNA.</text>
</comment>
<feature type="compositionally biased region" description="Basic and acidic residues" evidence="6">
    <location>
        <begin position="182"/>
        <end position="205"/>
    </location>
</feature>
<dbReference type="GO" id="GO:0006260">
    <property type="term" value="P:DNA replication"/>
    <property type="evidence" value="ECO:0007669"/>
    <property type="project" value="UniProtKB-UniRule"/>
</dbReference>
<evidence type="ECO:0000256" key="2">
    <source>
        <dbReference type="ARBA" id="ARBA00022618"/>
    </source>
</evidence>
<dbReference type="GO" id="GO:0005737">
    <property type="term" value="C:cytoplasm"/>
    <property type="evidence" value="ECO:0007669"/>
    <property type="project" value="UniProtKB-SubCell"/>
</dbReference>
<dbReference type="SUPFAM" id="SSF46785">
    <property type="entry name" value="Winged helix' DNA-binding domain"/>
    <property type="match status" value="2"/>
</dbReference>
<keyword evidence="1 5" id="KW-0963">Cytoplasm</keyword>
<dbReference type="InterPro" id="IPR036390">
    <property type="entry name" value="WH_DNA-bd_sf"/>
</dbReference>
<sequence length="217" mass="24209">MSAVGAIESLLFVAGEDGIAIDELANLLEMRQEWAFYYVMVLGQKLKNDDQAGLRLTVINERVQLVTKSEYGQIVKNYAVSPFATKLSQAALETLAIIAYQQPITRMAIDDIRGVQSSNMIHKLLERDLIMEQGRQNSPGRPIIYGVTNYFYQYFGLESLEDLPDINNLVLDGSVNEETLFKIDENGEPEQKDFSTKVATSKEETISEDADDASADA</sequence>
<keyword evidence="4 5" id="KW-0131">Cell cycle</keyword>
<gene>
    <name evidence="5 7" type="primary">scpB</name>
    <name evidence="7" type="ORF">EF384_02525</name>
</gene>
<dbReference type="Pfam" id="PF04079">
    <property type="entry name" value="SMC_ScpB"/>
    <property type="match status" value="1"/>
</dbReference>
<dbReference type="GO" id="GO:0051301">
    <property type="term" value="P:cell division"/>
    <property type="evidence" value="ECO:0007669"/>
    <property type="project" value="UniProtKB-KW"/>
</dbReference>
<comment type="subcellular location">
    <subcellularLocation>
        <location evidence="5">Cytoplasm</location>
    </subcellularLocation>
    <text evidence="5">Associated with two foci at the outer edges of the nucleoid region in young cells, and at four foci within both cell halves in older cells.</text>
</comment>
<keyword evidence="2 5" id="KW-0132">Cell division</keyword>
<dbReference type="HAMAP" id="MF_01804">
    <property type="entry name" value="ScpB"/>
    <property type="match status" value="1"/>
</dbReference>
<dbReference type="Gene3D" id="1.10.10.10">
    <property type="entry name" value="Winged helix-like DNA-binding domain superfamily/Winged helix DNA-binding domain"/>
    <property type="match status" value="2"/>
</dbReference>
<comment type="function">
    <text evidence="5">Participates in chromosomal partition during cell division. May act via the formation of a condensin-like complex containing Smc and ScpA that pull DNA away from mid-cell into both cell halves.</text>
</comment>
<feature type="region of interest" description="Disordered" evidence="6">
    <location>
        <begin position="182"/>
        <end position="217"/>
    </location>
</feature>
<comment type="similarity">
    <text evidence="5">Belongs to the ScpB family.</text>
</comment>
<dbReference type="InterPro" id="IPR036388">
    <property type="entry name" value="WH-like_DNA-bd_sf"/>
</dbReference>
<reference evidence="7 8" key="1">
    <citation type="submission" date="2018-11" db="EMBL/GenBank/DDBJ databases">
        <title>Aerococcus sp. SJQ22, whole genome shotgun sequence.</title>
        <authorList>
            <person name="Sun L."/>
            <person name="Gao X."/>
            <person name="Chen W."/>
            <person name="Huang K."/>
        </authorList>
    </citation>
    <scope>NUCLEOTIDE SEQUENCE [LARGE SCALE GENOMIC DNA]</scope>
    <source>
        <strain evidence="7 8">SJQ22</strain>
    </source>
</reference>
<dbReference type="NCBIfam" id="TIGR00281">
    <property type="entry name" value="SMC-Scp complex subunit ScpB"/>
    <property type="match status" value="1"/>
</dbReference>
<evidence type="ECO:0000313" key="7">
    <source>
        <dbReference type="EMBL" id="RPA61274.1"/>
    </source>
</evidence>
<keyword evidence="8" id="KW-1185">Reference proteome</keyword>
<comment type="caution">
    <text evidence="7">The sequence shown here is derived from an EMBL/GenBank/DDBJ whole genome shotgun (WGS) entry which is preliminary data.</text>
</comment>
<evidence type="ECO:0000256" key="1">
    <source>
        <dbReference type="ARBA" id="ARBA00022490"/>
    </source>
</evidence>
<accession>A0A3N4H7W6</accession>
<evidence type="ECO:0000256" key="3">
    <source>
        <dbReference type="ARBA" id="ARBA00022829"/>
    </source>
</evidence>
<dbReference type="AlphaFoldDB" id="A0A3N4H7W6"/>
<protein>
    <recommendedName>
        <fullName evidence="5">Segregation and condensation protein B</fullName>
    </recommendedName>
</protein>
<dbReference type="RefSeq" id="WP_123779419.1">
    <property type="nucleotide sequence ID" value="NZ_RKMG01000005.1"/>
</dbReference>
<dbReference type="GO" id="GO:0051304">
    <property type="term" value="P:chromosome separation"/>
    <property type="evidence" value="ECO:0007669"/>
    <property type="project" value="InterPro"/>
</dbReference>
<dbReference type="Proteomes" id="UP000273977">
    <property type="component" value="Unassembled WGS sequence"/>
</dbReference>
<evidence type="ECO:0000256" key="4">
    <source>
        <dbReference type="ARBA" id="ARBA00023306"/>
    </source>
</evidence>
<dbReference type="InterPro" id="IPR005234">
    <property type="entry name" value="ScpB_csome_segregation"/>
</dbReference>
<feature type="compositionally biased region" description="Acidic residues" evidence="6">
    <location>
        <begin position="206"/>
        <end position="217"/>
    </location>
</feature>
<dbReference type="PANTHER" id="PTHR34298:SF2">
    <property type="entry name" value="SEGREGATION AND CONDENSATION PROTEIN B"/>
    <property type="match status" value="1"/>
</dbReference>
<keyword evidence="3 5" id="KW-0159">Chromosome partition</keyword>
<evidence type="ECO:0000313" key="8">
    <source>
        <dbReference type="Proteomes" id="UP000273977"/>
    </source>
</evidence>
<dbReference type="OrthoDB" id="9806226at2"/>
<dbReference type="PANTHER" id="PTHR34298">
    <property type="entry name" value="SEGREGATION AND CONDENSATION PROTEIN B"/>
    <property type="match status" value="1"/>
</dbReference>
<proteinExistence type="inferred from homology"/>
<dbReference type="EMBL" id="RKMG01000005">
    <property type="protein sequence ID" value="RPA61274.1"/>
    <property type="molecule type" value="Genomic_DNA"/>
</dbReference>
<evidence type="ECO:0000256" key="6">
    <source>
        <dbReference type="SAM" id="MobiDB-lite"/>
    </source>
</evidence>
<organism evidence="7 8">
    <name type="scientific">Aerococcus agrisoli</name>
    <dbReference type="NCBI Taxonomy" id="2487350"/>
    <lineage>
        <taxon>Bacteria</taxon>
        <taxon>Bacillati</taxon>
        <taxon>Bacillota</taxon>
        <taxon>Bacilli</taxon>
        <taxon>Lactobacillales</taxon>
        <taxon>Aerococcaceae</taxon>
        <taxon>Aerococcus</taxon>
    </lineage>
</organism>
<name>A0A3N4H7W6_9LACT</name>